<evidence type="ECO:0000313" key="2">
    <source>
        <dbReference type="EMBL" id="GGV22110.1"/>
    </source>
</evidence>
<gene>
    <name evidence="2" type="ORF">GCM10010260_72910</name>
</gene>
<dbReference type="EMBL" id="BMTD01000024">
    <property type="protein sequence ID" value="GGV22110.1"/>
    <property type="molecule type" value="Genomic_DNA"/>
</dbReference>
<sequence length="133" mass="13463">MLSEAQGIPLAVAVSGANTHDGQALKPLVRGIPPSAPGAAHVGADRSNSAPTRRTLPPATSPGCANAESSRVSPAGASSRVNGSAGTAGRSKGWLFGYRRHTGRYERKGSHFVAYLGLAAALTCSKKLAALTT</sequence>
<protein>
    <recommendedName>
        <fullName evidence="4">Transposase</fullName>
    </recommendedName>
</protein>
<keyword evidence="3" id="KW-1185">Reference proteome</keyword>
<evidence type="ECO:0000256" key="1">
    <source>
        <dbReference type="SAM" id="MobiDB-lite"/>
    </source>
</evidence>
<reference evidence="2" key="2">
    <citation type="submission" date="2020-09" db="EMBL/GenBank/DDBJ databases">
        <authorList>
            <person name="Sun Q."/>
            <person name="Ohkuma M."/>
        </authorList>
    </citation>
    <scope>NUCLEOTIDE SEQUENCE</scope>
    <source>
        <strain evidence="2">JCM 4369</strain>
    </source>
</reference>
<evidence type="ECO:0000313" key="3">
    <source>
        <dbReference type="Proteomes" id="UP000618795"/>
    </source>
</evidence>
<organism evidence="2 3">
    <name type="scientific">Streptomyces filipinensis</name>
    <dbReference type="NCBI Taxonomy" id="66887"/>
    <lineage>
        <taxon>Bacteria</taxon>
        <taxon>Bacillati</taxon>
        <taxon>Actinomycetota</taxon>
        <taxon>Actinomycetes</taxon>
        <taxon>Kitasatosporales</taxon>
        <taxon>Streptomycetaceae</taxon>
        <taxon>Streptomyces</taxon>
    </lineage>
</organism>
<proteinExistence type="predicted"/>
<accession>A0A918IIL0</accession>
<dbReference type="AlphaFoldDB" id="A0A918IIL0"/>
<name>A0A918IIL0_9ACTN</name>
<dbReference type="Proteomes" id="UP000618795">
    <property type="component" value="Unassembled WGS sequence"/>
</dbReference>
<evidence type="ECO:0008006" key="4">
    <source>
        <dbReference type="Google" id="ProtNLM"/>
    </source>
</evidence>
<reference evidence="2" key="1">
    <citation type="journal article" date="2014" name="Int. J. Syst. Evol. Microbiol.">
        <title>Complete genome sequence of Corynebacterium casei LMG S-19264T (=DSM 44701T), isolated from a smear-ripened cheese.</title>
        <authorList>
            <consortium name="US DOE Joint Genome Institute (JGI-PGF)"/>
            <person name="Walter F."/>
            <person name="Albersmeier A."/>
            <person name="Kalinowski J."/>
            <person name="Ruckert C."/>
        </authorList>
    </citation>
    <scope>NUCLEOTIDE SEQUENCE</scope>
    <source>
        <strain evidence="2">JCM 4369</strain>
    </source>
</reference>
<comment type="caution">
    <text evidence="2">The sequence shown here is derived from an EMBL/GenBank/DDBJ whole genome shotgun (WGS) entry which is preliminary data.</text>
</comment>
<feature type="region of interest" description="Disordered" evidence="1">
    <location>
        <begin position="25"/>
        <end position="91"/>
    </location>
</feature>